<dbReference type="InterPro" id="IPR015402">
    <property type="entry name" value="DUF1980"/>
</dbReference>
<evidence type="ECO:0000256" key="1">
    <source>
        <dbReference type="SAM" id="Phobius"/>
    </source>
</evidence>
<protein>
    <recommendedName>
        <fullName evidence="6">TIGR03943 family protein</fullName>
    </recommendedName>
</protein>
<proteinExistence type="predicted"/>
<reference evidence="4 5" key="1">
    <citation type="journal article" date="2015" name="Infect. Genet. Evol.">
        <title>Genomic sequences of six botulinum neurotoxin-producing strains representing three clostridial species illustrate the mobility and diversity of botulinum neurotoxin genes.</title>
        <authorList>
            <person name="Smith T.J."/>
            <person name="Hill K.K."/>
            <person name="Xie G."/>
            <person name="Foley B.T."/>
            <person name="Williamson C.H."/>
            <person name="Foster J.T."/>
            <person name="Johnson S.L."/>
            <person name="Chertkov O."/>
            <person name="Teshima H."/>
            <person name="Gibbons H.S."/>
            <person name="Johnsky L.A."/>
            <person name="Karavis M.A."/>
            <person name="Smith L.A."/>
        </authorList>
    </citation>
    <scope>NUCLEOTIDE SEQUENCE [LARGE SCALE GENOMIC DNA]</scope>
    <source>
        <strain evidence="4 5">CDC 2741</strain>
    </source>
</reference>
<name>A0A0C1U6L9_9CLOT</name>
<dbReference type="PANTHER" id="PTHR40047">
    <property type="entry name" value="UPF0703 PROTEIN YCGQ"/>
    <property type="match status" value="1"/>
</dbReference>
<dbReference type="NCBIfam" id="TIGR03943">
    <property type="entry name" value="TIGR03943 family putative permease subunit"/>
    <property type="match status" value="1"/>
</dbReference>
<keyword evidence="1" id="KW-0472">Membrane</keyword>
<accession>A0A0C1U6L9</accession>
<dbReference type="AlphaFoldDB" id="A0A0C1U6L9"/>
<keyword evidence="5" id="KW-1185">Reference proteome</keyword>
<evidence type="ECO:0000259" key="3">
    <source>
        <dbReference type="Pfam" id="PF21537"/>
    </source>
</evidence>
<dbReference type="OrthoDB" id="9770408at2"/>
<evidence type="ECO:0008006" key="6">
    <source>
        <dbReference type="Google" id="ProtNLM"/>
    </source>
</evidence>
<feature type="transmembrane region" description="Helical" evidence="1">
    <location>
        <begin position="70"/>
        <end position="87"/>
    </location>
</feature>
<dbReference type="PANTHER" id="PTHR40047:SF1">
    <property type="entry name" value="UPF0703 PROTEIN YCGQ"/>
    <property type="match status" value="1"/>
</dbReference>
<dbReference type="EMBL" id="AYSO01000010">
    <property type="protein sequence ID" value="KIE48359.1"/>
    <property type="molecule type" value="Genomic_DNA"/>
</dbReference>
<evidence type="ECO:0000313" key="4">
    <source>
        <dbReference type="EMBL" id="KIE48359.1"/>
    </source>
</evidence>
<keyword evidence="1" id="KW-1133">Transmembrane helix</keyword>
<dbReference type="STRING" id="29341.RSJ17_10675"/>
<dbReference type="InterPro" id="IPR048493">
    <property type="entry name" value="DUF1980_N"/>
</dbReference>
<feature type="domain" description="DUF1980" evidence="2">
    <location>
        <begin position="12"/>
        <end position="102"/>
    </location>
</feature>
<organism evidence="4 5">
    <name type="scientific">Clostridium argentinense CDC 2741</name>
    <dbReference type="NCBI Taxonomy" id="1418104"/>
    <lineage>
        <taxon>Bacteria</taxon>
        <taxon>Bacillati</taxon>
        <taxon>Bacillota</taxon>
        <taxon>Clostridia</taxon>
        <taxon>Eubacteriales</taxon>
        <taxon>Clostridiaceae</taxon>
        <taxon>Clostridium</taxon>
    </lineage>
</organism>
<dbReference type="Pfam" id="PF21537">
    <property type="entry name" value="DUF1980_C"/>
    <property type="match status" value="1"/>
</dbReference>
<feature type="transmembrane region" description="Helical" evidence="1">
    <location>
        <begin position="41"/>
        <end position="58"/>
    </location>
</feature>
<evidence type="ECO:0000259" key="2">
    <source>
        <dbReference type="Pfam" id="PF09323"/>
    </source>
</evidence>
<feature type="domain" description="DUF1980" evidence="3">
    <location>
        <begin position="116"/>
        <end position="246"/>
    </location>
</feature>
<gene>
    <name evidence="4" type="ORF">U732_4120</name>
</gene>
<sequence length="247" mass="29105">MKKFNLNELIWFLILLSLSLSLANLIYTKRIFSFIHPNMVKYMYFALVALIILNFFQFKKIFTVEKNEKIKYSYLLFIILLISIPLVKTDTINSNMANLKGYKYFKGNNSEYSSFNSLQNTDLEEKIEIDEKNFVRTFEEIANNLDYYEGRKIVVEGFVYKNANFENQQFLLSRPVMNCCAADAEIYGILCDYDKTDELQKDSWVRVEATIHNIISKDDEEIFNSPLLKVTLIEKVEKPIVEYVYPK</sequence>
<dbReference type="InterPro" id="IPR048447">
    <property type="entry name" value="DUF1980_C"/>
</dbReference>
<dbReference type="Proteomes" id="UP000031366">
    <property type="component" value="Unassembled WGS sequence"/>
</dbReference>
<keyword evidence="1" id="KW-0812">Transmembrane</keyword>
<dbReference type="InterPro" id="IPR052955">
    <property type="entry name" value="UPF0703_membrane_permease"/>
</dbReference>
<dbReference type="Pfam" id="PF09323">
    <property type="entry name" value="DUF1980"/>
    <property type="match status" value="1"/>
</dbReference>
<dbReference type="RefSeq" id="WP_039629921.1">
    <property type="nucleotide sequence ID" value="NZ_AYSO01000010.1"/>
</dbReference>
<evidence type="ECO:0000313" key="5">
    <source>
        <dbReference type="Proteomes" id="UP000031366"/>
    </source>
</evidence>
<comment type="caution">
    <text evidence="4">The sequence shown here is derived from an EMBL/GenBank/DDBJ whole genome shotgun (WGS) entry which is preliminary data.</text>
</comment>